<name>A0A1V6YCC9_PENNA</name>
<dbReference type="Proteomes" id="UP000191691">
    <property type="component" value="Unassembled WGS sequence"/>
</dbReference>
<reference evidence="2" key="1">
    <citation type="journal article" date="2017" name="Nat. Microbiol.">
        <title>Global analysis of biosynthetic gene clusters reveals vast potential of secondary metabolite production in Penicillium species.</title>
        <authorList>
            <person name="Nielsen J.C."/>
            <person name="Grijseels S."/>
            <person name="Prigent S."/>
            <person name="Ji B."/>
            <person name="Dainat J."/>
            <person name="Nielsen K.F."/>
            <person name="Frisvad J.C."/>
            <person name="Workman M."/>
            <person name="Nielsen J."/>
        </authorList>
    </citation>
    <scope>NUCLEOTIDE SEQUENCE [LARGE SCALE GENOMIC DNA]</scope>
    <source>
        <strain evidence="2">IBT 13039</strain>
    </source>
</reference>
<evidence type="ECO:0000313" key="1">
    <source>
        <dbReference type="EMBL" id="OQE84943.1"/>
    </source>
</evidence>
<dbReference type="OrthoDB" id="4273456at2759"/>
<keyword evidence="2" id="KW-1185">Reference proteome</keyword>
<dbReference type="OMA" id="WLVQIRE"/>
<dbReference type="AlphaFoldDB" id="A0A1V6YCC9"/>
<proteinExistence type="predicted"/>
<organism evidence="1 2">
    <name type="scientific">Penicillium nalgiovense</name>
    <dbReference type="NCBI Taxonomy" id="60175"/>
    <lineage>
        <taxon>Eukaryota</taxon>
        <taxon>Fungi</taxon>
        <taxon>Dikarya</taxon>
        <taxon>Ascomycota</taxon>
        <taxon>Pezizomycotina</taxon>
        <taxon>Eurotiomycetes</taxon>
        <taxon>Eurotiomycetidae</taxon>
        <taxon>Eurotiales</taxon>
        <taxon>Aspergillaceae</taxon>
        <taxon>Penicillium</taxon>
    </lineage>
</organism>
<sequence>MSSSPAKGQSSSPSTRLTGEMCVQASPFITRNHHIPDPRDDGEGYCWVSVILLPEAKNGTHSDEAIMLFVIQKCKYGQTTMTHQPLHGLGDHCISLPVKWNTPRQDLRTVRDQAAALATWWLVQIRENRVTIDQKMVFDDRTTGEFKDMLDVIPLEWKKPGYSD</sequence>
<protein>
    <submittedName>
        <fullName evidence="1">Uncharacterized protein</fullName>
    </submittedName>
</protein>
<accession>A0A1V6YCC9</accession>
<comment type="caution">
    <text evidence="1">The sequence shown here is derived from an EMBL/GenBank/DDBJ whole genome shotgun (WGS) entry which is preliminary data.</text>
</comment>
<gene>
    <name evidence="1" type="ORF">PENNAL_c0025G04842</name>
</gene>
<dbReference type="EMBL" id="MOOB01000025">
    <property type="protein sequence ID" value="OQE84943.1"/>
    <property type="molecule type" value="Genomic_DNA"/>
</dbReference>
<evidence type="ECO:0000313" key="2">
    <source>
        <dbReference type="Proteomes" id="UP000191691"/>
    </source>
</evidence>